<keyword evidence="1" id="KW-0479">Metal-binding</keyword>
<dbReference type="HOGENOM" id="CLU_097614_0_0_1"/>
<dbReference type="EMBL" id="JOKQ01000001">
    <property type="protein sequence ID" value="KHN70533.1"/>
    <property type="molecule type" value="Genomic_DNA"/>
</dbReference>
<dbReference type="InterPro" id="IPR001370">
    <property type="entry name" value="BIR_rpt"/>
</dbReference>
<dbReference type="PROSITE" id="PS50143">
    <property type="entry name" value="BIR_REPEAT_2"/>
    <property type="match status" value="1"/>
</dbReference>
<dbReference type="GO" id="GO:0046872">
    <property type="term" value="F:metal ion binding"/>
    <property type="evidence" value="ECO:0007669"/>
    <property type="project" value="UniProtKB-KW"/>
</dbReference>
<evidence type="ECO:0000313" key="4">
    <source>
        <dbReference type="Proteomes" id="UP000031056"/>
    </source>
</evidence>
<accession>A0A0B2UMD5</accession>
<gene>
    <name evidence="3" type="ORF">M896_011880</name>
</gene>
<protein>
    <submittedName>
        <fullName evidence="3">Uncharacterized protein</fullName>
    </submittedName>
</protein>
<dbReference type="SUPFAM" id="SSF57924">
    <property type="entry name" value="Inhibitor of apoptosis (IAP) repeat"/>
    <property type="match status" value="1"/>
</dbReference>
<dbReference type="Proteomes" id="UP000031056">
    <property type="component" value="Unassembled WGS sequence"/>
</dbReference>
<dbReference type="OrthoDB" id="2196114at2759"/>
<dbReference type="SMART" id="SM00238">
    <property type="entry name" value="BIR"/>
    <property type="match status" value="1"/>
</dbReference>
<keyword evidence="2" id="KW-0862">Zinc</keyword>
<keyword evidence="4" id="KW-1185">Reference proteome</keyword>
<dbReference type="STRING" id="1354746.A0A0B2UMD5"/>
<sequence>MLSFKSRMKTFAGWPKDYGVATPEKLCIAGFICVSAQSECLTVQCVYCKKTLECWEATDVPAKEHYSHMKTCPLFNMNKICSRLAMFTGKDDKDAKSLTKNGFIRYDLGDEPYVFCYVCGSSDTSHVCKKARRSAYDPLKISNVFFYRLIEGEYIKEVAECLESSLYVPSNLQGLVKMLVSGMGMKAALTLNIGDAISGFIGKVMHEMNSMMIKDMKEILDTGHENGDIELMRLLE</sequence>
<dbReference type="GeneID" id="26261031"/>
<evidence type="ECO:0000256" key="1">
    <source>
        <dbReference type="ARBA" id="ARBA00022723"/>
    </source>
</evidence>
<dbReference type="InParanoid" id="A0A0B2UMD5"/>
<reference evidence="3 4" key="1">
    <citation type="journal article" date="2014" name="MBio">
        <title>The Ordospora colligata genome; evolution of extreme reduction in microsporidia and host-to-parasite horizontal gene transfer.</title>
        <authorList>
            <person name="Pombert J.-F."/>
            <person name="Haag K.L."/>
            <person name="Beidas S."/>
            <person name="Ebert D."/>
            <person name="Keeling P.J."/>
        </authorList>
    </citation>
    <scope>NUCLEOTIDE SEQUENCE [LARGE SCALE GENOMIC DNA]</scope>
    <source>
        <strain evidence="3 4">OC4</strain>
    </source>
</reference>
<dbReference type="PANTHER" id="PTHR46771:SF5">
    <property type="entry name" value="DETERIN"/>
    <property type="match status" value="1"/>
</dbReference>
<dbReference type="AlphaFoldDB" id="A0A0B2UMD5"/>
<dbReference type="Pfam" id="PF00653">
    <property type="entry name" value="BIR"/>
    <property type="match status" value="1"/>
</dbReference>
<dbReference type="VEuPathDB" id="MicrosporidiaDB:M896_011880"/>
<evidence type="ECO:0000313" key="3">
    <source>
        <dbReference type="EMBL" id="KHN70533.1"/>
    </source>
</evidence>
<dbReference type="RefSeq" id="XP_014564575.1">
    <property type="nucleotide sequence ID" value="XM_014709089.1"/>
</dbReference>
<comment type="caution">
    <text evidence="3">The sequence shown here is derived from an EMBL/GenBank/DDBJ whole genome shotgun (WGS) entry which is preliminary data.</text>
</comment>
<organism evidence="3 4">
    <name type="scientific">Ordospora colligata OC4</name>
    <dbReference type="NCBI Taxonomy" id="1354746"/>
    <lineage>
        <taxon>Eukaryota</taxon>
        <taxon>Fungi</taxon>
        <taxon>Fungi incertae sedis</taxon>
        <taxon>Microsporidia</taxon>
        <taxon>Ordosporidae</taxon>
        <taxon>Ordospora</taxon>
    </lineage>
</organism>
<dbReference type="CDD" id="cd00022">
    <property type="entry name" value="BIR"/>
    <property type="match status" value="1"/>
</dbReference>
<proteinExistence type="predicted"/>
<name>A0A0B2UMD5_9MICR</name>
<dbReference type="Gene3D" id="1.10.1170.10">
    <property type="entry name" value="Inhibitor Of Apoptosis Protein (2mihbC-IAP-1), Chain A"/>
    <property type="match status" value="1"/>
</dbReference>
<evidence type="ECO:0000256" key="2">
    <source>
        <dbReference type="ARBA" id="ARBA00022833"/>
    </source>
</evidence>
<dbReference type="PANTHER" id="PTHR46771">
    <property type="entry name" value="DETERIN"/>
    <property type="match status" value="1"/>
</dbReference>
<dbReference type="InterPro" id="IPR051190">
    <property type="entry name" value="Baculoviral_IAP"/>
</dbReference>